<dbReference type="GO" id="GO:0009055">
    <property type="term" value="F:electron transfer activity"/>
    <property type="evidence" value="ECO:0007669"/>
    <property type="project" value="InterPro"/>
</dbReference>
<gene>
    <name evidence="1" type="ORF">S01H1_41059</name>
</gene>
<protein>
    <submittedName>
        <fullName evidence="1">Uncharacterized protein</fullName>
    </submittedName>
</protein>
<dbReference type="SUPFAM" id="SSF48310">
    <property type="entry name" value="Aldehyde ferredoxin oxidoreductase, C-terminal domains"/>
    <property type="match status" value="1"/>
</dbReference>
<reference evidence="1" key="1">
    <citation type="journal article" date="2014" name="Front. Microbiol.">
        <title>High frequency of phylogenetically diverse reductive dehalogenase-homologous genes in deep subseafloor sedimentary metagenomes.</title>
        <authorList>
            <person name="Kawai M."/>
            <person name="Futagami T."/>
            <person name="Toyoda A."/>
            <person name="Takaki Y."/>
            <person name="Nishi S."/>
            <person name="Hori S."/>
            <person name="Arai W."/>
            <person name="Tsubouchi T."/>
            <person name="Morono Y."/>
            <person name="Uchiyama I."/>
            <person name="Ito T."/>
            <person name="Fujiyama A."/>
            <person name="Inagaki F."/>
            <person name="Takami H."/>
        </authorList>
    </citation>
    <scope>NUCLEOTIDE SEQUENCE</scope>
    <source>
        <strain evidence="1">Expedition CK06-06</strain>
    </source>
</reference>
<dbReference type="InterPro" id="IPR013985">
    <property type="entry name" value="Ald_Fedxn_OxRdtase_dom3"/>
</dbReference>
<evidence type="ECO:0000313" key="1">
    <source>
        <dbReference type="EMBL" id="GAG10945.1"/>
    </source>
</evidence>
<organism evidence="1">
    <name type="scientific">marine sediment metagenome</name>
    <dbReference type="NCBI Taxonomy" id="412755"/>
    <lineage>
        <taxon>unclassified sequences</taxon>
        <taxon>metagenomes</taxon>
        <taxon>ecological metagenomes</taxon>
    </lineage>
</organism>
<dbReference type="AlphaFoldDB" id="X0UYR5"/>
<dbReference type="GO" id="GO:0051536">
    <property type="term" value="F:iron-sulfur cluster binding"/>
    <property type="evidence" value="ECO:0007669"/>
    <property type="project" value="InterPro"/>
</dbReference>
<proteinExistence type="predicted"/>
<feature type="non-terminal residue" evidence="1">
    <location>
        <position position="1"/>
    </location>
</feature>
<accession>X0UYR5</accession>
<comment type="caution">
    <text evidence="1">The sequence shown here is derived from an EMBL/GenBank/DDBJ whole genome shotgun (WGS) entry which is preliminary data.</text>
</comment>
<dbReference type="GO" id="GO:0016625">
    <property type="term" value="F:oxidoreductase activity, acting on the aldehyde or oxo group of donors, iron-sulfur protein as acceptor"/>
    <property type="evidence" value="ECO:0007669"/>
    <property type="project" value="InterPro"/>
</dbReference>
<dbReference type="InterPro" id="IPR036021">
    <property type="entry name" value="Tungsten_al_ferr_oxy-like_C"/>
</dbReference>
<sequence>YAAMGWDADGRPTPEKLRELGLGVALDQKPD</sequence>
<dbReference type="Gene3D" id="1.10.599.10">
    <property type="entry name" value="Aldehyde Ferredoxin Oxidoreductase Protein, subunit A, domain 3"/>
    <property type="match status" value="1"/>
</dbReference>
<name>X0UYR5_9ZZZZ</name>
<dbReference type="EMBL" id="BARS01026023">
    <property type="protein sequence ID" value="GAG10945.1"/>
    <property type="molecule type" value="Genomic_DNA"/>
</dbReference>